<dbReference type="GO" id="GO:0015630">
    <property type="term" value="C:microtubule cytoskeleton"/>
    <property type="evidence" value="ECO:0007669"/>
    <property type="project" value="TreeGrafter"/>
</dbReference>
<reference evidence="5" key="1">
    <citation type="submission" date="2025-08" db="UniProtKB">
        <authorList>
            <consortium name="Ensembl"/>
        </authorList>
    </citation>
    <scope>IDENTIFICATION</scope>
</reference>
<dbReference type="PANTHER" id="PTHR22461">
    <property type="entry name" value="SERINE-RICH COILED-COIL DOMAIN-CONTAINING PROTEIN 2-RELATED"/>
    <property type="match status" value="1"/>
</dbReference>
<feature type="compositionally biased region" description="Low complexity" evidence="4">
    <location>
        <begin position="198"/>
        <end position="208"/>
    </location>
</feature>
<dbReference type="AlphaFoldDB" id="A0A8C6YLD9"/>
<dbReference type="PANTHER" id="PTHR22461:SF2">
    <property type="entry name" value="SERINE-RICH COILED-COIL DOMAIN-CONTAINING PROTEIN 2"/>
    <property type="match status" value="1"/>
</dbReference>
<keyword evidence="6" id="KW-1185">Reference proteome</keyword>
<reference evidence="5" key="2">
    <citation type="submission" date="2025-09" db="UniProtKB">
        <authorList>
            <consortium name="Ensembl"/>
        </authorList>
    </citation>
    <scope>IDENTIFICATION</scope>
</reference>
<feature type="region of interest" description="Disordered" evidence="4">
    <location>
        <begin position="108"/>
        <end position="127"/>
    </location>
</feature>
<name>A0A8C6YLD9_NOTPE</name>
<feature type="compositionally biased region" description="Polar residues" evidence="4">
    <location>
        <begin position="281"/>
        <end position="313"/>
    </location>
</feature>
<organism evidence="5 6">
    <name type="scientific">Nothoprocta perdicaria</name>
    <name type="common">Chilean tinamou</name>
    <name type="synonym">Crypturus perdicarius</name>
    <dbReference type="NCBI Taxonomy" id="30464"/>
    <lineage>
        <taxon>Eukaryota</taxon>
        <taxon>Metazoa</taxon>
        <taxon>Chordata</taxon>
        <taxon>Craniata</taxon>
        <taxon>Vertebrata</taxon>
        <taxon>Euteleostomi</taxon>
        <taxon>Archelosauria</taxon>
        <taxon>Archosauria</taxon>
        <taxon>Dinosauria</taxon>
        <taxon>Saurischia</taxon>
        <taxon>Theropoda</taxon>
        <taxon>Coelurosauria</taxon>
        <taxon>Aves</taxon>
        <taxon>Palaeognathae</taxon>
        <taxon>Tinamiformes</taxon>
        <taxon>Tinamidae</taxon>
        <taxon>Nothoprocta</taxon>
    </lineage>
</organism>
<feature type="compositionally biased region" description="Polar residues" evidence="4">
    <location>
        <begin position="161"/>
        <end position="183"/>
    </location>
</feature>
<evidence type="ECO:0000256" key="4">
    <source>
        <dbReference type="SAM" id="MobiDB-lite"/>
    </source>
</evidence>
<feature type="region of interest" description="Disordered" evidence="4">
    <location>
        <begin position="255"/>
        <end position="368"/>
    </location>
</feature>
<dbReference type="Ensembl" id="ENSNPET00000000599.1">
    <property type="protein sequence ID" value="ENSNPEP00000000587.1"/>
    <property type="gene ID" value="ENSNPEG00000000235.1"/>
</dbReference>
<proteinExistence type="inferred from homology"/>
<feature type="compositionally biased region" description="Basic residues" evidence="4">
    <location>
        <begin position="358"/>
        <end position="368"/>
    </location>
</feature>
<dbReference type="GO" id="GO:0008017">
    <property type="term" value="F:microtubule binding"/>
    <property type="evidence" value="ECO:0007669"/>
    <property type="project" value="TreeGrafter"/>
</dbReference>
<feature type="coiled-coil region" evidence="3">
    <location>
        <begin position="61"/>
        <end position="91"/>
    </location>
</feature>
<evidence type="ECO:0000256" key="1">
    <source>
        <dbReference type="ARBA" id="ARBA00010949"/>
    </source>
</evidence>
<feature type="region of interest" description="Disordered" evidence="4">
    <location>
        <begin position="138"/>
        <end position="241"/>
    </location>
</feature>
<feature type="compositionally biased region" description="Basic and acidic residues" evidence="4">
    <location>
        <begin position="141"/>
        <end position="156"/>
    </location>
</feature>
<evidence type="ECO:0000256" key="3">
    <source>
        <dbReference type="SAM" id="Coils"/>
    </source>
</evidence>
<protein>
    <submittedName>
        <fullName evidence="5">Coiled-coil serine rich protein 2</fullName>
    </submittedName>
</protein>
<evidence type="ECO:0000313" key="5">
    <source>
        <dbReference type="Ensembl" id="ENSNPEP00000000587.1"/>
    </source>
</evidence>
<accession>A0A8C6YLD9</accession>
<feature type="compositionally biased region" description="Low complexity" evidence="4">
    <location>
        <begin position="111"/>
        <end position="125"/>
    </location>
</feature>
<evidence type="ECO:0000313" key="6">
    <source>
        <dbReference type="Proteomes" id="UP000694420"/>
    </source>
</evidence>
<dbReference type="Proteomes" id="UP000694420">
    <property type="component" value="Unplaced"/>
</dbReference>
<dbReference type="InterPro" id="IPR029627">
    <property type="entry name" value="CCSER"/>
</dbReference>
<keyword evidence="2 3" id="KW-0175">Coiled coil</keyword>
<comment type="similarity">
    <text evidence="1">Belongs to the CCSER family.</text>
</comment>
<sequence>MRGKETAEREVRQCCWFPREVDSPFWRPVFLFLWQDDENVSLQDLVLSMPSSPEPQEAESRFKTEDLLNEIKQLKDELKKKDETISRLEHQLVRATCLHADKFTQTSWKRSSPQVLQPSSSLPSSTDLAQGKLIKMPPTEAHSEDPKHHGLHENGNRKNRSAANASPSTSLNELNMPVSTQLSIKDGAAPHLGNGKSGNAAGPAELPGPGEGSCFQPAVKGRPPSSNQTPRPKTLGIAKPPTALVPPTVAVLARSANPSAASKEPELLPPSSPTRPEPASGLTNLKGKQSQKVSKLRPPTTSFVKSKQTSSQKPALVPPEPQNPCSKTSIPKAAVQRKENVQMPSSGLPCGDSASSARHSRLPKPKTH</sequence>
<feature type="compositionally biased region" description="Pro residues" evidence="4">
    <location>
        <begin position="267"/>
        <end position="276"/>
    </location>
</feature>
<evidence type="ECO:0000256" key="2">
    <source>
        <dbReference type="ARBA" id="ARBA00023054"/>
    </source>
</evidence>
<dbReference type="GO" id="GO:0001578">
    <property type="term" value="P:microtubule bundle formation"/>
    <property type="evidence" value="ECO:0007669"/>
    <property type="project" value="TreeGrafter"/>
</dbReference>
<gene>
    <name evidence="5" type="primary">CCSER2</name>
</gene>